<feature type="region of interest" description="Disordered" evidence="3">
    <location>
        <begin position="405"/>
        <end position="446"/>
    </location>
</feature>
<dbReference type="InterPro" id="IPR044867">
    <property type="entry name" value="DEUBAD_dom"/>
</dbReference>
<evidence type="ECO:0000313" key="5">
    <source>
        <dbReference type="EMBL" id="KAJ6818584.1"/>
    </source>
</evidence>
<feature type="region of interest" description="Disordered" evidence="3">
    <location>
        <begin position="283"/>
        <end position="308"/>
    </location>
</feature>
<keyword evidence="6" id="KW-1185">Reference proteome</keyword>
<evidence type="ECO:0000256" key="1">
    <source>
        <dbReference type="ARBA" id="ARBA00004123"/>
    </source>
</evidence>
<feature type="region of interest" description="Disordered" evidence="3">
    <location>
        <begin position="18"/>
        <end position="38"/>
    </location>
</feature>
<comment type="caution">
    <text evidence="5">The sequence shown here is derived from an EMBL/GenBank/DDBJ whole genome shotgun (WGS) entry which is preliminary data.</text>
</comment>
<reference evidence="5" key="2">
    <citation type="submission" date="2023-04" db="EMBL/GenBank/DDBJ databases">
        <authorList>
            <person name="Bruccoleri R.E."/>
            <person name="Oakeley E.J."/>
            <person name="Faust A.-M."/>
            <person name="Dessus-Babus S."/>
            <person name="Altorfer M."/>
            <person name="Burckhardt D."/>
            <person name="Oertli M."/>
            <person name="Naumann U."/>
            <person name="Petersen F."/>
            <person name="Wong J."/>
        </authorList>
    </citation>
    <scope>NUCLEOTIDE SEQUENCE</scope>
    <source>
        <strain evidence="5">GSM-AAB239-AS_SAM_17_03QT</strain>
        <tissue evidence="5">Leaf</tissue>
    </source>
</reference>
<evidence type="ECO:0000313" key="6">
    <source>
        <dbReference type="Proteomes" id="UP001140949"/>
    </source>
</evidence>
<feature type="domain" description="DEUBAD" evidence="4">
    <location>
        <begin position="61"/>
        <end position="174"/>
    </location>
</feature>
<dbReference type="CDD" id="cd21865">
    <property type="entry name" value="DEUBAD_NFRKB"/>
    <property type="match status" value="1"/>
</dbReference>
<dbReference type="PANTHER" id="PTHR13052:SF3">
    <property type="entry name" value="NUCLEAR FACTOR RELATED TO KAPPA-B-BINDING PROTEIN"/>
    <property type="match status" value="1"/>
</dbReference>
<reference evidence="5" key="1">
    <citation type="journal article" date="2023" name="GigaByte">
        <title>Genome assembly of the bearded iris, Iris pallida Lam.</title>
        <authorList>
            <person name="Bruccoleri R.E."/>
            <person name="Oakeley E.J."/>
            <person name="Faust A.M.E."/>
            <person name="Altorfer M."/>
            <person name="Dessus-Babus S."/>
            <person name="Burckhardt D."/>
            <person name="Oertli M."/>
            <person name="Naumann U."/>
            <person name="Petersen F."/>
            <person name="Wong J."/>
        </authorList>
    </citation>
    <scope>NUCLEOTIDE SEQUENCE</scope>
    <source>
        <strain evidence="5">GSM-AAB239-AS_SAM_17_03QT</strain>
    </source>
</reference>
<evidence type="ECO:0000256" key="3">
    <source>
        <dbReference type="SAM" id="MobiDB-lite"/>
    </source>
</evidence>
<protein>
    <recommendedName>
        <fullName evidence="4">DEUBAD domain-containing protein</fullName>
    </recommendedName>
</protein>
<dbReference type="Proteomes" id="UP001140949">
    <property type="component" value="Unassembled WGS sequence"/>
</dbReference>
<evidence type="ECO:0000256" key="2">
    <source>
        <dbReference type="ARBA" id="ARBA00023242"/>
    </source>
</evidence>
<gene>
    <name evidence="5" type="ORF">M6B38_406610</name>
</gene>
<feature type="compositionally biased region" description="Basic and acidic residues" evidence="3">
    <location>
        <begin position="18"/>
        <end position="35"/>
    </location>
</feature>
<keyword evidence="2" id="KW-0539">Nucleus</keyword>
<name>A0AAX6FQA4_IRIPA</name>
<dbReference type="EMBL" id="JANAVB010027195">
    <property type="protein sequence ID" value="KAJ6818584.1"/>
    <property type="molecule type" value="Genomic_DNA"/>
</dbReference>
<dbReference type="AlphaFoldDB" id="A0AAX6FQA4"/>
<sequence>MGIIKIRYQGAWNTNNERRSSRTSRFDDPVQKGTDDDWDDSELAEVGCELSMVGDQICNIPYELYGLSDLEDILSLETWNSCLTEDERFYLAAYLPDMDQDTFVCTIKELLRGCSLFFGSPLEKFFHRLKGGLYSLQVTNVRNSLQLFHRRGYYHSLRLYHENMAQRYVDMTKAWSDCQPNTSVEERIQIWNNRRDQKPLLLVDLNAFPADEETSANCDKVVADVPLLKKTKYMSEGPKPGTPTELNTVAMNTKTRGKGLLKLLRPIEMNSPQNHILQPLLSDAREPGRRPPTGILKIKPKNIPSFDQPERSMTNPIPLEHPASTVLGIRTSRFSPPRFASDWHGENIRQNLPFLHHTVDDRKTYRNLQHPKTLSSQYRDNSLTMAVGPFNTHYFPRPINMVMGDRMHETGHSPEPPEEGFSLKSNPRPRIRSNEGVANGKCSNSENLWQNMDEQSRVRSASPAHPYLFVPKDQERLMTPIHSKVPGAVARISAVGSDKLRMLPQFLDYSEHRPNDDQGDEAVCTTSGSMATSGAEKDLIFPLTYKRKKAYRKSNPIEPPKEPSAVVELKSLEPGRKDCHPTEKAKTVKIRVKGWNDYDSQYKKRLLNGLRHGSPST</sequence>
<comment type="subcellular location">
    <subcellularLocation>
        <location evidence="1">Nucleus</location>
    </subcellularLocation>
</comment>
<dbReference type="PANTHER" id="PTHR13052">
    <property type="entry name" value="NFRKB-RELATED"/>
    <property type="match status" value="1"/>
</dbReference>
<organism evidence="5 6">
    <name type="scientific">Iris pallida</name>
    <name type="common">Sweet iris</name>
    <dbReference type="NCBI Taxonomy" id="29817"/>
    <lineage>
        <taxon>Eukaryota</taxon>
        <taxon>Viridiplantae</taxon>
        <taxon>Streptophyta</taxon>
        <taxon>Embryophyta</taxon>
        <taxon>Tracheophyta</taxon>
        <taxon>Spermatophyta</taxon>
        <taxon>Magnoliopsida</taxon>
        <taxon>Liliopsida</taxon>
        <taxon>Asparagales</taxon>
        <taxon>Iridaceae</taxon>
        <taxon>Iridoideae</taxon>
        <taxon>Irideae</taxon>
        <taxon>Iris</taxon>
    </lineage>
</organism>
<dbReference type="GO" id="GO:0031011">
    <property type="term" value="C:Ino80 complex"/>
    <property type="evidence" value="ECO:0007669"/>
    <property type="project" value="InterPro"/>
</dbReference>
<proteinExistence type="predicted"/>
<accession>A0AAX6FQA4</accession>
<dbReference type="InterPro" id="IPR024867">
    <property type="entry name" value="NFRKB"/>
</dbReference>
<dbReference type="PROSITE" id="PS51916">
    <property type="entry name" value="DEUBAD"/>
    <property type="match status" value="1"/>
</dbReference>
<evidence type="ECO:0000259" key="4">
    <source>
        <dbReference type="PROSITE" id="PS51916"/>
    </source>
</evidence>